<dbReference type="AlphaFoldDB" id="A0A2T6B945"/>
<keyword evidence="2" id="KW-1185">Reference proteome</keyword>
<dbReference type="OrthoDB" id="7858420at2"/>
<proteinExistence type="predicted"/>
<comment type="caution">
    <text evidence="1">The sequence shown here is derived from an EMBL/GenBank/DDBJ whole genome shotgun (WGS) entry which is preliminary data.</text>
</comment>
<name>A0A2T6B945_9RHOB</name>
<accession>A0A2T6B945</accession>
<gene>
    <name evidence="1" type="ORF">C8N34_102380</name>
</gene>
<organism evidence="1 2">
    <name type="scientific">Gemmobacter caeni</name>
    <dbReference type="NCBI Taxonomy" id="589035"/>
    <lineage>
        <taxon>Bacteria</taxon>
        <taxon>Pseudomonadati</taxon>
        <taxon>Pseudomonadota</taxon>
        <taxon>Alphaproteobacteria</taxon>
        <taxon>Rhodobacterales</taxon>
        <taxon>Paracoccaceae</taxon>
        <taxon>Gemmobacter</taxon>
    </lineage>
</organism>
<reference evidence="1 2" key="1">
    <citation type="submission" date="2018-04" db="EMBL/GenBank/DDBJ databases">
        <title>Genomic Encyclopedia of Archaeal and Bacterial Type Strains, Phase II (KMG-II): from individual species to whole genera.</title>
        <authorList>
            <person name="Goeker M."/>
        </authorList>
    </citation>
    <scope>NUCLEOTIDE SEQUENCE [LARGE SCALE GENOMIC DNA]</scope>
    <source>
        <strain evidence="1 2">DSM 21823</strain>
    </source>
</reference>
<sequence length="451" mass="49131">MSLKDLIGRISFISGQRETARTLRRLGIQTGALLRGPVEESRERLTGIAEIAERVEREAASWVDPDRIESGGPFDACDLRHWLLLAERAGVPFVPAMEILSLTEAELGAIDQKLQLPEFVANAIGRGLKRALPELDGMSPPDRDGPDPAEVHERLFRAMENVPYDWMIRTNISGSSMLKSLAGTGLVGDGREGARLAEGVEVGAGWVRVGNRARIDATDKRFIETFAAGHKDRLHYLARPWVTAARYGEAADPHRHGSQFAGKGRWPMEWRCFVENGQVTGVAAYYGWVGEVTPENAARALEAADAAQRVVDAGLELGLHPRWMDVELLRHASPEALSRPHLRETLKRFPADGFACTLDFIETERGLTLLEGGPPHTPIGGGHPCAFAGFGTRPNGACRTDGVALRLIDGVCLGDPRSWMGRENDGSVLSWEEAGVLARQGAPEPDDLPSP</sequence>
<protein>
    <submittedName>
        <fullName evidence="1">Uncharacterized protein</fullName>
    </submittedName>
</protein>
<dbReference type="EMBL" id="QBKP01000002">
    <property type="protein sequence ID" value="PTX52600.1"/>
    <property type="molecule type" value="Genomic_DNA"/>
</dbReference>
<dbReference type="Proteomes" id="UP000244224">
    <property type="component" value="Unassembled WGS sequence"/>
</dbReference>
<evidence type="ECO:0000313" key="1">
    <source>
        <dbReference type="EMBL" id="PTX52600.1"/>
    </source>
</evidence>
<dbReference type="RefSeq" id="WP_108128015.1">
    <property type="nucleotide sequence ID" value="NZ_QBKP01000002.1"/>
</dbReference>
<evidence type="ECO:0000313" key="2">
    <source>
        <dbReference type="Proteomes" id="UP000244224"/>
    </source>
</evidence>